<dbReference type="PROSITE" id="PS50850">
    <property type="entry name" value="MFS"/>
    <property type="match status" value="1"/>
</dbReference>
<dbReference type="InterPro" id="IPR036259">
    <property type="entry name" value="MFS_trans_sf"/>
</dbReference>
<comment type="caution">
    <text evidence="9">The sequence shown here is derived from an EMBL/GenBank/DDBJ whole genome shotgun (WGS) entry which is preliminary data.</text>
</comment>
<comment type="subcellular location">
    <subcellularLocation>
        <location evidence="1">Cell membrane</location>
        <topology evidence="1">Multi-pass membrane protein</topology>
    </subcellularLocation>
</comment>
<feature type="transmembrane region" description="Helical" evidence="7">
    <location>
        <begin position="111"/>
        <end position="132"/>
    </location>
</feature>
<feature type="transmembrane region" description="Helical" evidence="7">
    <location>
        <begin position="86"/>
        <end position="105"/>
    </location>
</feature>
<dbReference type="PANTHER" id="PTHR42718">
    <property type="entry name" value="MAJOR FACILITATOR SUPERFAMILY MULTIDRUG TRANSPORTER MFSC"/>
    <property type="match status" value="1"/>
</dbReference>
<feature type="transmembrane region" description="Helical" evidence="7">
    <location>
        <begin position="20"/>
        <end position="38"/>
    </location>
</feature>
<keyword evidence="2" id="KW-0813">Transport</keyword>
<dbReference type="FunCoup" id="A0A4R5CLJ3">
    <property type="interactions" value="42"/>
</dbReference>
<dbReference type="InterPro" id="IPR020846">
    <property type="entry name" value="MFS_dom"/>
</dbReference>
<dbReference type="GO" id="GO:0005886">
    <property type="term" value="C:plasma membrane"/>
    <property type="evidence" value="ECO:0007669"/>
    <property type="project" value="UniProtKB-SubCell"/>
</dbReference>
<dbReference type="EMBL" id="SMKZ01000055">
    <property type="protein sequence ID" value="TDE00090.1"/>
    <property type="molecule type" value="Genomic_DNA"/>
</dbReference>
<dbReference type="Gene3D" id="1.20.1720.10">
    <property type="entry name" value="Multidrug resistance protein D"/>
    <property type="match status" value="1"/>
</dbReference>
<dbReference type="CDD" id="cd17321">
    <property type="entry name" value="MFS_MMR_MDR_like"/>
    <property type="match status" value="1"/>
</dbReference>
<evidence type="ECO:0000256" key="5">
    <source>
        <dbReference type="ARBA" id="ARBA00022989"/>
    </source>
</evidence>
<proteinExistence type="predicted"/>
<feature type="transmembrane region" description="Helical" evidence="7">
    <location>
        <begin position="481"/>
        <end position="501"/>
    </location>
</feature>
<evidence type="ECO:0000313" key="9">
    <source>
        <dbReference type="EMBL" id="TDE00090.1"/>
    </source>
</evidence>
<feature type="transmembrane region" description="Helical" evidence="7">
    <location>
        <begin position="276"/>
        <end position="299"/>
    </location>
</feature>
<feature type="domain" description="Major facilitator superfamily (MFS) profile" evidence="8">
    <location>
        <begin position="20"/>
        <end position="505"/>
    </location>
</feature>
<dbReference type="PANTHER" id="PTHR42718:SF42">
    <property type="entry name" value="EXPORT PROTEIN"/>
    <property type="match status" value="1"/>
</dbReference>
<dbReference type="SUPFAM" id="SSF103473">
    <property type="entry name" value="MFS general substrate transporter"/>
    <property type="match status" value="1"/>
</dbReference>
<organism evidence="9 10">
    <name type="scientific">Jiangella asiatica</name>
    <dbReference type="NCBI Taxonomy" id="2530372"/>
    <lineage>
        <taxon>Bacteria</taxon>
        <taxon>Bacillati</taxon>
        <taxon>Actinomycetota</taxon>
        <taxon>Actinomycetes</taxon>
        <taxon>Jiangellales</taxon>
        <taxon>Jiangellaceae</taxon>
        <taxon>Jiangella</taxon>
    </lineage>
</organism>
<evidence type="ECO:0000256" key="1">
    <source>
        <dbReference type="ARBA" id="ARBA00004651"/>
    </source>
</evidence>
<feature type="transmembrane region" description="Helical" evidence="7">
    <location>
        <begin position="237"/>
        <end position="255"/>
    </location>
</feature>
<dbReference type="GO" id="GO:0022857">
    <property type="term" value="F:transmembrane transporter activity"/>
    <property type="evidence" value="ECO:0007669"/>
    <property type="project" value="InterPro"/>
</dbReference>
<evidence type="ECO:0000256" key="7">
    <source>
        <dbReference type="SAM" id="Phobius"/>
    </source>
</evidence>
<feature type="transmembrane region" description="Helical" evidence="7">
    <location>
        <begin position="171"/>
        <end position="193"/>
    </location>
</feature>
<evidence type="ECO:0000313" key="10">
    <source>
        <dbReference type="Proteomes" id="UP000294739"/>
    </source>
</evidence>
<evidence type="ECO:0000256" key="2">
    <source>
        <dbReference type="ARBA" id="ARBA00022448"/>
    </source>
</evidence>
<sequence>MGRKPAIVDQATIHNRRWSILGVLVVSLLVVVLDNTVLNVALRTIQDDLSATQSELEWAINSYTLVFAGLLFTFGLLGDRFGRRRMLMLGLLLFGIASAVSAYASSPEQLIAARAFMGVGAAAVMPATLAIITNVFEPEERGRAIGIWVASVGIAVVLGPVLGGALLERFWWGSVFLINVPVVLIGLALIAWLVPESRNPSPGRLDPVGVGLSIIGLTLLVYGIIEGGERATVTEPVVWGSTLGGLAVLGLFIWYEARSDHPALDVQLFRNPMFSASVATIGLVFFAMLGTFFFMTFYLQIVRGYSPLETGLTFLPFAVAQTVFAALSERMVRRYGIRAVTATGLGLVTLSLVGMGSIDAGTSLWFLLALFFIQGAGIANVMPPATTAVMAAVPREKAGIGSAVNNTMRQVGGALGVAVLGAVLSARYRSGVDDAVSVLPAGIRHAAAESIGSTMMAAEQAGVVAQVRGPAFDAFIGGVQWVAFLGAAVAALSVVVVTVFLPGPSAAEPAPSTAPEPETART</sequence>
<gene>
    <name evidence="9" type="ORF">E1269_26590</name>
</gene>
<feature type="transmembrane region" description="Helical" evidence="7">
    <location>
        <begin position="58"/>
        <end position="77"/>
    </location>
</feature>
<feature type="transmembrane region" description="Helical" evidence="7">
    <location>
        <begin position="364"/>
        <end position="382"/>
    </location>
</feature>
<feature type="transmembrane region" description="Helical" evidence="7">
    <location>
        <begin position="144"/>
        <end position="165"/>
    </location>
</feature>
<dbReference type="PRINTS" id="PR01036">
    <property type="entry name" value="TCRTETB"/>
</dbReference>
<keyword evidence="10" id="KW-1185">Reference proteome</keyword>
<name>A0A4R5CLJ3_9ACTN</name>
<dbReference type="Gene3D" id="1.20.1250.20">
    <property type="entry name" value="MFS general substrate transporter like domains"/>
    <property type="match status" value="1"/>
</dbReference>
<protein>
    <submittedName>
        <fullName evidence="9">DHA2 family efflux MFS transporter permease subunit</fullName>
    </submittedName>
</protein>
<keyword evidence="5 7" id="KW-1133">Transmembrane helix</keyword>
<keyword evidence="4 7" id="KW-0812">Transmembrane</keyword>
<feature type="transmembrane region" description="Helical" evidence="7">
    <location>
        <begin position="339"/>
        <end position="358"/>
    </location>
</feature>
<feature type="transmembrane region" description="Helical" evidence="7">
    <location>
        <begin position="311"/>
        <end position="327"/>
    </location>
</feature>
<dbReference type="Proteomes" id="UP000294739">
    <property type="component" value="Unassembled WGS sequence"/>
</dbReference>
<dbReference type="NCBIfam" id="TIGR00711">
    <property type="entry name" value="efflux_EmrB"/>
    <property type="match status" value="1"/>
</dbReference>
<dbReference type="InParanoid" id="A0A4R5CLJ3"/>
<dbReference type="InterPro" id="IPR004638">
    <property type="entry name" value="EmrB-like"/>
</dbReference>
<evidence type="ECO:0000256" key="4">
    <source>
        <dbReference type="ARBA" id="ARBA00022692"/>
    </source>
</evidence>
<keyword evidence="6 7" id="KW-0472">Membrane</keyword>
<dbReference type="Pfam" id="PF07690">
    <property type="entry name" value="MFS_1"/>
    <property type="match status" value="1"/>
</dbReference>
<feature type="transmembrane region" description="Helical" evidence="7">
    <location>
        <begin position="205"/>
        <end position="225"/>
    </location>
</feature>
<dbReference type="InterPro" id="IPR011701">
    <property type="entry name" value="MFS"/>
</dbReference>
<evidence type="ECO:0000259" key="8">
    <source>
        <dbReference type="PROSITE" id="PS50850"/>
    </source>
</evidence>
<dbReference type="OrthoDB" id="9781469at2"/>
<evidence type="ECO:0000256" key="6">
    <source>
        <dbReference type="ARBA" id="ARBA00023136"/>
    </source>
</evidence>
<keyword evidence="3" id="KW-1003">Cell membrane</keyword>
<dbReference type="AlphaFoldDB" id="A0A4R5CLJ3"/>
<dbReference type="RefSeq" id="WP_131900284.1">
    <property type="nucleotide sequence ID" value="NZ_SMKZ01000055.1"/>
</dbReference>
<accession>A0A4R5CLJ3</accession>
<evidence type="ECO:0000256" key="3">
    <source>
        <dbReference type="ARBA" id="ARBA00022475"/>
    </source>
</evidence>
<reference evidence="9 10" key="1">
    <citation type="submission" date="2019-03" db="EMBL/GenBank/DDBJ databases">
        <title>Draft genome sequences of novel Actinobacteria.</title>
        <authorList>
            <person name="Sahin N."/>
            <person name="Ay H."/>
            <person name="Saygin H."/>
        </authorList>
    </citation>
    <scope>NUCLEOTIDE SEQUENCE [LARGE SCALE GENOMIC DNA]</scope>
    <source>
        <strain evidence="9 10">5K138</strain>
    </source>
</reference>